<protein>
    <submittedName>
        <fullName evidence="1">Uncharacterized protein</fullName>
    </submittedName>
</protein>
<reference evidence="1" key="2">
    <citation type="journal article" date="2015" name="Fish Shellfish Immunol.">
        <title>Early steps in the European eel (Anguilla anguilla)-Vibrio vulnificus interaction in the gills: Role of the RtxA13 toxin.</title>
        <authorList>
            <person name="Callol A."/>
            <person name="Pajuelo D."/>
            <person name="Ebbesson L."/>
            <person name="Teles M."/>
            <person name="MacKenzie S."/>
            <person name="Amaro C."/>
        </authorList>
    </citation>
    <scope>NUCLEOTIDE SEQUENCE</scope>
</reference>
<proteinExistence type="predicted"/>
<dbReference type="AlphaFoldDB" id="A0A0E9QJ45"/>
<organism evidence="1">
    <name type="scientific">Anguilla anguilla</name>
    <name type="common">European freshwater eel</name>
    <name type="synonym">Muraena anguilla</name>
    <dbReference type="NCBI Taxonomy" id="7936"/>
    <lineage>
        <taxon>Eukaryota</taxon>
        <taxon>Metazoa</taxon>
        <taxon>Chordata</taxon>
        <taxon>Craniata</taxon>
        <taxon>Vertebrata</taxon>
        <taxon>Euteleostomi</taxon>
        <taxon>Actinopterygii</taxon>
        <taxon>Neopterygii</taxon>
        <taxon>Teleostei</taxon>
        <taxon>Anguilliformes</taxon>
        <taxon>Anguillidae</taxon>
        <taxon>Anguilla</taxon>
    </lineage>
</organism>
<name>A0A0E9QJ45_ANGAN</name>
<evidence type="ECO:0000313" key="1">
    <source>
        <dbReference type="EMBL" id="JAH16532.1"/>
    </source>
</evidence>
<dbReference type="EMBL" id="GBXM01092045">
    <property type="protein sequence ID" value="JAH16532.1"/>
    <property type="molecule type" value="Transcribed_RNA"/>
</dbReference>
<reference evidence="1" key="1">
    <citation type="submission" date="2014-11" db="EMBL/GenBank/DDBJ databases">
        <authorList>
            <person name="Amaro Gonzalez C."/>
        </authorList>
    </citation>
    <scope>NUCLEOTIDE SEQUENCE</scope>
</reference>
<accession>A0A0E9QJ45</accession>
<sequence length="39" mass="4509">MLFTLVQEGGRDHTTGQRFLVHAVLSARYVRRPENVVVR</sequence>